<feature type="transmembrane region" description="Helical" evidence="2">
    <location>
        <begin position="41"/>
        <end position="59"/>
    </location>
</feature>
<feature type="compositionally biased region" description="Basic and acidic residues" evidence="1">
    <location>
        <begin position="117"/>
        <end position="129"/>
    </location>
</feature>
<feature type="region of interest" description="Disordered" evidence="1">
    <location>
        <begin position="77"/>
        <end position="129"/>
    </location>
</feature>
<organism evidence="3">
    <name type="scientific">hydrothermal vent metagenome</name>
    <dbReference type="NCBI Taxonomy" id="652676"/>
    <lineage>
        <taxon>unclassified sequences</taxon>
        <taxon>metagenomes</taxon>
        <taxon>ecological metagenomes</taxon>
    </lineage>
</organism>
<protein>
    <recommendedName>
        <fullName evidence="4">Lipopolysaccharide assembly protein A domain-containing protein</fullName>
    </recommendedName>
</protein>
<evidence type="ECO:0000256" key="1">
    <source>
        <dbReference type="SAM" id="MobiDB-lite"/>
    </source>
</evidence>
<name>A0A3B0T0B5_9ZZZZ</name>
<keyword evidence="2" id="KW-1133">Transmembrane helix</keyword>
<gene>
    <name evidence="3" type="ORF">MNBD_ALPHA04-1097</name>
</gene>
<accession>A0A3B0T0B5</accession>
<dbReference type="EMBL" id="UOEF01000448">
    <property type="protein sequence ID" value="VAW05809.1"/>
    <property type="molecule type" value="Genomic_DNA"/>
</dbReference>
<keyword evidence="2" id="KW-0472">Membrane</keyword>
<evidence type="ECO:0008006" key="4">
    <source>
        <dbReference type="Google" id="ProtNLM"/>
    </source>
</evidence>
<evidence type="ECO:0000313" key="3">
    <source>
        <dbReference type="EMBL" id="VAW05809.1"/>
    </source>
</evidence>
<keyword evidence="2" id="KW-0812">Transmembrane</keyword>
<proteinExistence type="predicted"/>
<reference evidence="3" key="1">
    <citation type="submission" date="2018-06" db="EMBL/GenBank/DDBJ databases">
        <authorList>
            <person name="Zhirakovskaya E."/>
        </authorList>
    </citation>
    <scope>NUCLEOTIDE SEQUENCE</scope>
</reference>
<sequence length="129" mass="14115">MQFIKILLWVLLLVASFVFWWTNEARSSLDLGAAVVESRVSTFTLGAFLLGLVPLWLIHRAVKWRLTRRIKTLEAAARPAPISTPTPDQTPAPSTAPDGSIEKFSGKPETPAVASVSDDRTDKEGKGTK</sequence>
<dbReference type="AlphaFoldDB" id="A0A3B0T0B5"/>
<evidence type="ECO:0000256" key="2">
    <source>
        <dbReference type="SAM" id="Phobius"/>
    </source>
</evidence>